<dbReference type="Pfam" id="PF20227">
    <property type="entry name" value="DUF6586"/>
    <property type="match status" value="1"/>
</dbReference>
<name>A0A2S5KNU4_9PROT</name>
<accession>A0A2S5KNU4</accession>
<protein>
    <recommendedName>
        <fullName evidence="3">PasA protein</fullName>
    </recommendedName>
</protein>
<dbReference type="OrthoDB" id="6121078at2"/>
<dbReference type="InterPro" id="IPR046493">
    <property type="entry name" value="DUF6586"/>
</dbReference>
<evidence type="ECO:0000313" key="2">
    <source>
        <dbReference type="Proteomes" id="UP000238196"/>
    </source>
</evidence>
<sequence length="173" mass="19802">MSPLYASRTNKKLYFARLHLDALVQAGNSTSWDKHALIESFHESVLFHLYGAYHAFLREIAQGYKLPAEQVRSALDLHDLLEQRGYEGPEYAYIQQLLGESDSWLSMLIAEYQGCWRAVDKAVTDQPSSSSEIHIVQLSANHAEDGYRYEQLATWLQALKALVEQGREQLAEW</sequence>
<comment type="caution">
    <text evidence="1">The sequence shown here is derived from an EMBL/GenBank/DDBJ whole genome shotgun (WGS) entry which is preliminary data.</text>
</comment>
<reference evidence="1 2" key="1">
    <citation type="submission" date="2018-02" db="EMBL/GenBank/DDBJ databases">
        <title>novel marine gammaproteobacteria from coastal saline agro ecosystem.</title>
        <authorList>
            <person name="Krishnan R."/>
            <person name="Ramesh Kumar N."/>
        </authorList>
    </citation>
    <scope>NUCLEOTIDE SEQUENCE [LARGE SCALE GENOMIC DNA]</scope>
    <source>
        <strain evidence="1 2">228</strain>
    </source>
</reference>
<proteinExistence type="predicted"/>
<organism evidence="1 2">
    <name type="scientific">Proteobacteria bacterium 228</name>
    <dbReference type="NCBI Taxonomy" id="2083153"/>
    <lineage>
        <taxon>Bacteria</taxon>
        <taxon>Pseudomonadati</taxon>
        <taxon>Pseudomonadota</taxon>
    </lineage>
</organism>
<evidence type="ECO:0008006" key="3">
    <source>
        <dbReference type="Google" id="ProtNLM"/>
    </source>
</evidence>
<dbReference type="Proteomes" id="UP000238196">
    <property type="component" value="Unassembled WGS sequence"/>
</dbReference>
<evidence type="ECO:0000313" key="1">
    <source>
        <dbReference type="EMBL" id="PPC76514.1"/>
    </source>
</evidence>
<dbReference type="AlphaFoldDB" id="A0A2S5KNU4"/>
<gene>
    <name evidence="1" type="ORF">C4K68_15350</name>
</gene>
<dbReference type="EMBL" id="PRLP01000051">
    <property type="protein sequence ID" value="PPC76514.1"/>
    <property type="molecule type" value="Genomic_DNA"/>
</dbReference>